<feature type="domain" description="Solute-binding protein family 3/N-terminal" evidence="3">
    <location>
        <begin position="55"/>
        <end position="285"/>
    </location>
</feature>
<organism evidence="4 5">
    <name type="scientific">Microbacterium elymi</name>
    <dbReference type="NCBI Taxonomy" id="2909587"/>
    <lineage>
        <taxon>Bacteria</taxon>
        <taxon>Bacillati</taxon>
        <taxon>Actinomycetota</taxon>
        <taxon>Actinomycetes</taxon>
        <taxon>Micrococcales</taxon>
        <taxon>Microbacteriaceae</taxon>
        <taxon>Microbacterium</taxon>
    </lineage>
</organism>
<proteinExistence type="predicted"/>
<evidence type="ECO:0000313" key="4">
    <source>
        <dbReference type="EMBL" id="UUT34704.1"/>
    </source>
</evidence>
<accession>A0ABY5NHU9</accession>
<reference evidence="4" key="1">
    <citation type="submission" date="2022-01" db="EMBL/GenBank/DDBJ databases">
        <title>Microbacterium eymi and Microbacterium rhizovicinus sp. nov., isolated from the rhizospheric soil of Elymus tsukushiensis, a plant native to the Dokdo Islands, Republic of Korea.</title>
        <authorList>
            <person name="Hwang Y.J."/>
        </authorList>
    </citation>
    <scope>NUCLEOTIDE SEQUENCE</scope>
    <source>
        <strain evidence="4">KUDC0405</strain>
    </source>
</reference>
<dbReference type="Proteomes" id="UP001054811">
    <property type="component" value="Chromosome"/>
</dbReference>
<name>A0ABY5NHU9_9MICO</name>
<gene>
    <name evidence="4" type="ORF">L2X98_29980</name>
</gene>
<dbReference type="EMBL" id="CP091139">
    <property type="protein sequence ID" value="UUT34704.1"/>
    <property type="molecule type" value="Genomic_DNA"/>
</dbReference>
<sequence>MRVRTALIPLVAVLALVGCSSTPGAGPSDAAATAPQTDAPLYDQLPDAIKKAGEIVLAGDTHPPYRTIEEDGTFTGIDPDLQKVLSAQLGVPFTIKTASGLDAMLTGMLSGRYDGFNGPVRATPERQKDFDAIVWMTTRTSYLFPQEDAESFADSSAVCGTRVAGVTGSVTETQLQRLNQWCKDQGKQAAQFIGLEDTNSTILALNSDRADVVGTTQASAIDLLAAQPDKYGYVMQTDEQGAGVDQLAMFLPMGSGLAEPMLAAFQAAFESGDYQKIMKQYGIEDAAVDAPVLNPTTAG</sequence>
<protein>
    <submittedName>
        <fullName evidence="4">Transporter substrate-binding domain-containing protein</fullName>
    </submittedName>
</protein>
<evidence type="ECO:0000256" key="2">
    <source>
        <dbReference type="SAM" id="SignalP"/>
    </source>
</evidence>
<dbReference type="PANTHER" id="PTHR35936:SF17">
    <property type="entry name" value="ARGININE-BINDING EXTRACELLULAR PROTEIN ARTP"/>
    <property type="match status" value="1"/>
</dbReference>
<feature type="chain" id="PRO_5047036913" evidence="2">
    <location>
        <begin position="26"/>
        <end position="299"/>
    </location>
</feature>
<evidence type="ECO:0000313" key="5">
    <source>
        <dbReference type="Proteomes" id="UP001054811"/>
    </source>
</evidence>
<dbReference type="PROSITE" id="PS51257">
    <property type="entry name" value="PROKAR_LIPOPROTEIN"/>
    <property type="match status" value="1"/>
</dbReference>
<dbReference type="Gene3D" id="3.40.190.10">
    <property type="entry name" value="Periplasmic binding protein-like II"/>
    <property type="match status" value="2"/>
</dbReference>
<dbReference type="Pfam" id="PF00497">
    <property type="entry name" value="SBP_bac_3"/>
    <property type="match status" value="1"/>
</dbReference>
<keyword evidence="5" id="KW-1185">Reference proteome</keyword>
<feature type="signal peptide" evidence="2">
    <location>
        <begin position="1"/>
        <end position="25"/>
    </location>
</feature>
<dbReference type="SUPFAM" id="SSF53850">
    <property type="entry name" value="Periplasmic binding protein-like II"/>
    <property type="match status" value="1"/>
</dbReference>
<keyword evidence="1 2" id="KW-0732">Signal</keyword>
<dbReference type="PANTHER" id="PTHR35936">
    <property type="entry name" value="MEMBRANE-BOUND LYTIC MUREIN TRANSGLYCOSYLASE F"/>
    <property type="match status" value="1"/>
</dbReference>
<dbReference type="RefSeq" id="WP_259611230.1">
    <property type="nucleotide sequence ID" value="NZ_CP091139.2"/>
</dbReference>
<evidence type="ECO:0000256" key="1">
    <source>
        <dbReference type="ARBA" id="ARBA00022729"/>
    </source>
</evidence>
<dbReference type="SMART" id="SM00062">
    <property type="entry name" value="PBPb"/>
    <property type="match status" value="1"/>
</dbReference>
<evidence type="ECO:0000259" key="3">
    <source>
        <dbReference type="SMART" id="SM00062"/>
    </source>
</evidence>
<dbReference type="InterPro" id="IPR001638">
    <property type="entry name" value="Solute-binding_3/MltF_N"/>
</dbReference>